<name>A0A447II25_9RHOB</name>
<sequence>MRIDLPVKPALLSYCRKLVAEGAEPSEVVHVYRGRTLCFLPVPLATFAKLATEERSDRSIRFVRHRETLPQSDEYASATATAEGCGHE</sequence>
<organism evidence="1 2">
    <name type="scientific">Paracoccus haematequi</name>
    <dbReference type="NCBI Taxonomy" id="2491866"/>
    <lineage>
        <taxon>Bacteria</taxon>
        <taxon>Pseudomonadati</taxon>
        <taxon>Pseudomonadota</taxon>
        <taxon>Alphaproteobacteria</taxon>
        <taxon>Rhodobacterales</taxon>
        <taxon>Paracoccaceae</taxon>
        <taxon>Paracoccus</taxon>
    </lineage>
</organism>
<protein>
    <submittedName>
        <fullName evidence="1">Uncharacterized protein</fullName>
    </submittedName>
</protein>
<evidence type="ECO:0000313" key="1">
    <source>
        <dbReference type="EMBL" id="VDS07165.1"/>
    </source>
</evidence>
<keyword evidence="2" id="KW-1185">Reference proteome</keyword>
<dbReference type="Proteomes" id="UP000270743">
    <property type="component" value="Unassembled WGS sequence"/>
</dbReference>
<evidence type="ECO:0000313" key="2">
    <source>
        <dbReference type="Proteomes" id="UP000270743"/>
    </source>
</evidence>
<dbReference type="EMBL" id="UZWE01000018">
    <property type="protein sequence ID" value="VDS07165.1"/>
    <property type="molecule type" value="Genomic_DNA"/>
</dbReference>
<gene>
    <name evidence="1" type="ORF">PARHAE_00337</name>
</gene>
<proteinExistence type="predicted"/>
<reference evidence="1 2" key="1">
    <citation type="submission" date="2018-12" db="EMBL/GenBank/DDBJ databases">
        <authorList>
            <person name="Criscuolo A."/>
        </authorList>
    </citation>
    <scope>NUCLEOTIDE SEQUENCE [LARGE SCALE GENOMIC DNA]</scope>
    <source>
        <strain evidence="1">ACIP1116241</strain>
    </source>
</reference>
<accession>A0A447II25</accession>
<dbReference type="AlphaFoldDB" id="A0A447II25"/>